<evidence type="ECO:0000313" key="3">
    <source>
        <dbReference type="Proteomes" id="UP001430356"/>
    </source>
</evidence>
<dbReference type="GO" id="GO:0000460">
    <property type="term" value="P:maturation of 5.8S rRNA"/>
    <property type="evidence" value="ECO:0007669"/>
    <property type="project" value="TreeGrafter"/>
</dbReference>
<sequence length="344" mass="36932">MRRSHADDNDARRRQAAAARRFRGHRIRGGLDELGDLDAPQPRRQRRDTTSTATTASAAAAEAPQPTQLSSTPDPHSSAATDVFSTVFGEDWSEWAEVKRVLFDMAATSAAKRAALAVIGVWRLRARKERVLPSYVEATEALVDAMLRDEASELEGDALRLYYGAAISRVVHIITGSFASGAADTYRKRASELGFPEEAVEVRQRVAHGALPLTSELRWVGGLVLQFLFTEYWLEQERQVYLMRHERPTAAAAPAAAPAPATAAEQRSAASRASAAPAVSIDYIKALLQDLASGDDSVDVEVTREEASVAAAPPLSSTDSSTAAAHHNDVSGTAARAVAGWCVS</sequence>
<dbReference type="Proteomes" id="UP001430356">
    <property type="component" value="Unassembled WGS sequence"/>
</dbReference>
<feature type="compositionally biased region" description="Low complexity" evidence="1">
    <location>
        <begin position="50"/>
        <end position="61"/>
    </location>
</feature>
<gene>
    <name evidence="2" type="ORF">NESM_000785400</name>
</gene>
<protein>
    <submittedName>
        <fullName evidence="2">Las1-like</fullName>
    </submittedName>
</protein>
<feature type="compositionally biased region" description="Basic and acidic residues" evidence="1">
    <location>
        <begin position="1"/>
        <end position="13"/>
    </location>
</feature>
<dbReference type="InterPro" id="IPR007174">
    <property type="entry name" value="Las1"/>
</dbReference>
<dbReference type="AlphaFoldDB" id="A0AAW0EWZ0"/>
<dbReference type="PANTHER" id="PTHR15002">
    <property type="entry name" value="RIBOSOMAL BIOGENESIS PROTEIN LAS1L"/>
    <property type="match status" value="1"/>
</dbReference>
<feature type="region of interest" description="Disordered" evidence="1">
    <location>
        <begin position="1"/>
        <end position="78"/>
    </location>
</feature>
<name>A0AAW0EWZ0_9TRYP</name>
<accession>A0AAW0EWZ0</accession>
<proteinExistence type="predicted"/>
<keyword evidence="3" id="KW-1185">Reference proteome</keyword>
<dbReference type="GO" id="GO:0030687">
    <property type="term" value="C:preribosome, large subunit precursor"/>
    <property type="evidence" value="ECO:0007669"/>
    <property type="project" value="TreeGrafter"/>
</dbReference>
<feature type="compositionally biased region" description="Low complexity" evidence="1">
    <location>
        <begin position="310"/>
        <end position="325"/>
    </location>
</feature>
<dbReference type="PANTHER" id="PTHR15002:SF0">
    <property type="entry name" value="RIBOSOMAL BIOGENESIS PROTEIN LAS1L"/>
    <property type="match status" value="1"/>
</dbReference>
<dbReference type="GO" id="GO:0000470">
    <property type="term" value="P:maturation of LSU-rRNA"/>
    <property type="evidence" value="ECO:0007669"/>
    <property type="project" value="TreeGrafter"/>
</dbReference>
<feature type="compositionally biased region" description="Polar residues" evidence="1">
    <location>
        <begin position="65"/>
        <end position="78"/>
    </location>
</feature>
<feature type="region of interest" description="Disordered" evidence="1">
    <location>
        <begin position="305"/>
        <end position="328"/>
    </location>
</feature>
<reference evidence="2 3" key="1">
    <citation type="journal article" date="2021" name="MBio">
        <title>A New Model Trypanosomatid, Novymonas esmeraldas: Genomic Perception of Its 'Candidatus Pandoraea novymonadis' Endosymbiont.</title>
        <authorList>
            <person name="Zakharova A."/>
            <person name="Saura A."/>
            <person name="Butenko A."/>
            <person name="Podesvova L."/>
            <person name="Warmusova S."/>
            <person name="Kostygov A.Y."/>
            <person name="Nenarokova A."/>
            <person name="Lukes J."/>
            <person name="Opperdoes F.R."/>
            <person name="Yurchenko V."/>
        </authorList>
    </citation>
    <scope>NUCLEOTIDE SEQUENCE [LARGE SCALE GENOMIC DNA]</scope>
    <source>
        <strain evidence="2 3">E262AT.01</strain>
    </source>
</reference>
<comment type="caution">
    <text evidence="2">The sequence shown here is derived from an EMBL/GenBank/DDBJ whole genome shotgun (WGS) entry which is preliminary data.</text>
</comment>
<evidence type="ECO:0000256" key="1">
    <source>
        <dbReference type="SAM" id="MobiDB-lite"/>
    </source>
</evidence>
<dbReference type="GO" id="GO:0004519">
    <property type="term" value="F:endonuclease activity"/>
    <property type="evidence" value="ECO:0007669"/>
    <property type="project" value="InterPro"/>
</dbReference>
<organism evidence="2 3">
    <name type="scientific">Novymonas esmeraldas</name>
    <dbReference type="NCBI Taxonomy" id="1808958"/>
    <lineage>
        <taxon>Eukaryota</taxon>
        <taxon>Discoba</taxon>
        <taxon>Euglenozoa</taxon>
        <taxon>Kinetoplastea</taxon>
        <taxon>Metakinetoplastina</taxon>
        <taxon>Trypanosomatida</taxon>
        <taxon>Trypanosomatidae</taxon>
        <taxon>Novymonas</taxon>
    </lineage>
</organism>
<dbReference type="GO" id="GO:0090730">
    <property type="term" value="C:Las1 complex"/>
    <property type="evidence" value="ECO:0007669"/>
    <property type="project" value="InterPro"/>
</dbReference>
<evidence type="ECO:0000313" key="2">
    <source>
        <dbReference type="EMBL" id="KAK7198279.1"/>
    </source>
</evidence>
<dbReference type="Pfam" id="PF04031">
    <property type="entry name" value="Las1"/>
    <property type="match status" value="1"/>
</dbReference>
<dbReference type="EMBL" id="JAECZO010000141">
    <property type="protein sequence ID" value="KAK7198279.1"/>
    <property type="molecule type" value="Genomic_DNA"/>
</dbReference>